<evidence type="ECO:0000313" key="2">
    <source>
        <dbReference type="EMBL" id="POM24985.1"/>
    </source>
</evidence>
<reference evidence="2 3" key="1">
    <citation type="journal article" date="2017" name="Chemistry">
        <title>Isolation, Biosynthesis and Chemical Modifications of Rubterolones A-F: Rare Tropolone Alkaloids from Actinomadura sp. 5-2.</title>
        <authorList>
            <person name="Guo H."/>
            <person name="Benndorf R."/>
            <person name="Leichnitz D."/>
            <person name="Klassen J.L."/>
            <person name="Vollmers J."/>
            <person name="Gorls H."/>
            <person name="Steinacker M."/>
            <person name="Weigel C."/>
            <person name="Dahse H.M."/>
            <person name="Kaster A.K."/>
            <person name="de Beer Z.W."/>
            <person name="Poulsen M."/>
            <person name="Beemelmanns C."/>
        </authorList>
    </citation>
    <scope>NUCLEOTIDE SEQUENCE [LARGE SCALE GENOMIC DNA]</scope>
    <source>
        <strain evidence="2 3">5-2</strain>
    </source>
</reference>
<keyword evidence="3" id="KW-1185">Reference proteome</keyword>
<dbReference type="AlphaFoldDB" id="A0A2P4UIU5"/>
<feature type="region of interest" description="Disordered" evidence="1">
    <location>
        <begin position="556"/>
        <end position="579"/>
    </location>
</feature>
<comment type="caution">
    <text evidence="2">The sequence shown here is derived from an EMBL/GenBank/DDBJ whole genome shotgun (WGS) entry which is preliminary data.</text>
</comment>
<evidence type="ECO:0000313" key="3">
    <source>
        <dbReference type="Proteomes" id="UP000242367"/>
    </source>
</evidence>
<accession>A0A2P4UIU5</accession>
<sequence>MVNELSLRGCTAVSLGGYLQALGVLRVVASQADPSARLRWIGDVPALTTVLTSERIVEWLVREYAPTPIVSPWNSGSGFAGNGKSAAAEKAVQAFRTTAEPRFAELRATIGAADQVVAQARERGFEGGSLWASDRKADVVRMCRNAFPDKALAWVDAAVVLTTGDVQFNPLTGTGGNLGRQDLSATFLQRLAMVAGPNAAPKSSAAFAEAALFGREDVPYLRGTVGQFDPGRAGGVLSTPGEKHDDTGFANPWSQILTLEGTLLFASAVTRRNRASTSAGALPFAARTSAVGYSTASGEGVKGEQWVPFWERPAGLREIEYLIGEGRVQWNGRPARDGLEFALAIASLGTDRGLSAFRRFVIASRFGKVPLAVQAGRFTVRDDPAIARLREPYEWLRRLHRLALPAGVASLARRTDAAICDIAAGHGAEALRRFLILFGQLHNAVARSGTLRDQIPPYRPRDRVDWLMALPDDPELWIAAGIASLHDPAPERSGEAPRAASDRSVRALLTRVQRRTGPDRRTRTVWTDRSLTRMDLAPSTLIQALLQAHRIRMTFAGDPDHADGPAHPVEADGPFPSGQPIPLDLVEDFALDRLDNRRITDYLNGLLALGCLDRTHAHAPPSRGRPLHPALAALVPFFSGDARSHDRASRPQPAAPPTRSEGNRPDDAPAGHDLRPNDATSTAPRARPEWISKLGAYGLGPVASDVLLRLRLNGFLPVLRRTDLAAADDPTSPMRIDGARLAAALLLRVSAADRARAVRAVCVVPSQLPSRQGA</sequence>
<dbReference type="EMBL" id="MTBP01000002">
    <property type="protein sequence ID" value="POM24985.1"/>
    <property type="molecule type" value="Genomic_DNA"/>
</dbReference>
<dbReference type="Proteomes" id="UP000242367">
    <property type="component" value="Unassembled WGS sequence"/>
</dbReference>
<organism evidence="2 3">
    <name type="scientific">Actinomadura rubteroloni</name>
    <dbReference type="NCBI Taxonomy" id="1926885"/>
    <lineage>
        <taxon>Bacteria</taxon>
        <taxon>Bacillati</taxon>
        <taxon>Actinomycetota</taxon>
        <taxon>Actinomycetes</taxon>
        <taxon>Streptosporangiales</taxon>
        <taxon>Thermomonosporaceae</taxon>
        <taxon>Actinomadura</taxon>
    </lineage>
</organism>
<dbReference type="NCBIfam" id="TIGR04113">
    <property type="entry name" value="cas_csx17"/>
    <property type="match status" value="1"/>
</dbReference>
<proteinExistence type="predicted"/>
<feature type="compositionally biased region" description="Basic and acidic residues" evidence="1">
    <location>
        <begin position="661"/>
        <end position="676"/>
    </location>
</feature>
<feature type="region of interest" description="Disordered" evidence="1">
    <location>
        <begin position="642"/>
        <end position="686"/>
    </location>
</feature>
<protein>
    <submittedName>
        <fullName evidence="2">CRISPR-associated protein Csx17, subtype Dpsyc</fullName>
    </submittedName>
</protein>
<dbReference type="InterPro" id="IPR026483">
    <property type="entry name" value="Cas_Csx17"/>
</dbReference>
<name>A0A2P4UIU5_9ACTN</name>
<evidence type="ECO:0000256" key="1">
    <source>
        <dbReference type="SAM" id="MobiDB-lite"/>
    </source>
</evidence>
<gene>
    <name evidence="2" type="ORF">BTM25_36260</name>
</gene>